<dbReference type="PANTHER" id="PTHR46173">
    <property type="entry name" value="CCA TRNA NUCLEOTIDYLTRANSFERASE 1, MITOCHONDRIAL"/>
    <property type="match status" value="1"/>
</dbReference>
<dbReference type="SUPFAM" id="SSF81301">
    <property type="entry name" value="Nucleotidyltransferase"/>
    <property type="match status" value="1"/>
</dbReference>
<organism evidence="11 12">
    <name type="scientific">Pseudovibrio exalbescens</name>
    <dbReference type="NCBI Taxonomy" id="197461"/>
    <lineage>
        <taxon>Bacteria</taxon>
        <taxon>Pseudomonadati</taxon>
        <taxon>Pseudomonadota</taxon>
        <taxon>Alphaproteobacteria</taxon>
        <taxon>Hyphomicrobiales</taxon>
        <taxon>Stappiaceae</taxon>
        <taxon>Pseudovibrio</taxon>
    </lineage>
</organism>
<dbReference type="Proteomes" id="UP000185783">
    <property type="component" value="Unassembled WGS sequence"/>
</dbReference>
<keyword evidence="5" id="KW-0479">Metal-binding</keyword>
<dbReference type="Gene3D" id="3.30.460.10">
    <property type="entry name" value="Beta Polymerase, domain 2"/>
    <property type="match status" value="1"/>
</dbReference>
<evidence type="ECO:0000259" key="10">
    <source>
        <dbReference type="Pfam" id="PF12627"/>
    </source>
</evidence>
<evidence type="ECO:0000256" key="8">
    <source>
        <dbReference type="RuleBase" id="RU003953"/>
    </source>
</evidence>
<dbReference type="PANTHER" id="PTHR46173:SF1">
    <property type="entry name" value="CCA TRNA NUCLEOTIDYLTRANSFERASE 1, MITOCHONDRIAL"/>
    <property type="match status" value="1"/>
</dbReference>
<dbReference type="GO" id="GO:0000166">
    <property type="term" value="F:nucleotide binding"/>
    <property type="evidence" value="ECO:0007669"/>
    <property type="project" value="UniProtKB-KW"/>
</dbReference>
<proteinExistence type="inferred from homology"/>
<dbReference type="GO" id="GO:0046872">
    <property type="term" value="F:metal ion binding"/>
    <property type="evidence" value="ECO:0007669"/>
    <property type="project" value="UniProtKB-KW"/>
</dbReference>
<reference evidence="11 12" key="1">
    <citation type="submission" date="2016-03" db="EMBL/GenBank/DDBJ databases">
        <title>Genome sequence of Nesiotobacter sp. nov., a moderately halophilic alphaproteobacterium isolated from the Yellow Sea, China.</title>
        <authorList>
            <person name="Zhang G."/>
            <person name="Zhang R."/>
        </authorList>
    </citation>
    <scope>NUCLEOTIDE SEQUENCE [LARGE SCALE GENOMIC DNA]</scope>
    <source>
        <strain evidence="11 12">WB1-6</strain>
    </source>
</reference>
<evidence type="ECO:0000256" key="7">
    <source>
        <dbReference type="ARBA" id="ARBA00022842"/>
    </source>
</evidence>
<dbReference type="InterPro" id="IPR002646">
    <property type="entry name" value="PolA_pol_head_dom"/>
</dbReference>
<evidence type="ECO:0000256" key="5">
    <source>
        <dbReference type="ARBA" id="ARBA00022723"/>
    </source>
</evidence>
<evidence type="ECO:0008006" key="13">
    <source>
        <dbReference type="Google" id="ProtNLM"/>
    </source>
</evidence>
<dbReference type="RefSeq" id="WP_028479969.1">
    <property type="nucleotide sequence ID" value="NZ_LVVZ01000005.1"/>
</dbReference>
<keyword evidence="7" id="KW-0460">Magnesium</keyword>
<dbReference type="GO" id="GO:0016779">
    <property type="term" value="F:nucleotidyltransferase activity"/>
    <property type="evidence" value="ECO:0007669"/>
    <property type="project" value="UniProtKB-KW"/>
</dbReference>
<evidence type="ECO:0000256" key="1">
    <source>
        <dbReference type="ARBA" id="ARBA00001946"/>
    </source>
</evidence>
<evidence type="ECO:0000256" key="6">
    <source>
        <dbReference type="ARBA" id="ARBA00022741"/>
    </source>
</evidence>
<evidence type="ECO:0000256" key="2">
    <source>
        <dbReference type="ARBA" id="ARBA00022679"/>
    </source>
</evidence>
<accession>A0A1U7JLB0</accession>
<dbReference type="CDD" id="cd05398">
    <property type="entry name" value="NT_ClassII-CCAase"/>
    <property type="match status" value="1"/>
</dbReference>
<evidence type="ECO:0000256" key="3">
    <source>
        <dbReference type="ARBA" id="ARBA00022694"/>
    </source>
</evidence>
<keyword evidence="2 8" id="KW-0808">Transferase</keyword>
<dbReference type="AlphaFoldDB" id="A0A1U7JLB0"/>
<dbReference type="InterPro" id="IPR043519">
    <property type="entry name" value="NT_sf"/>
</dbReference>
<gene>
    <name evidence="11" type="ORF">A3843_04270</name>
</gene>
<keyword evidence="4" id="KW-0548">Nucleotidyltransferase</keyword>
<evidence type="ECO:0000259" key="9">
    <source>
        <dbReference type="Pfam" id="PF01743"/>
    </source>
</evidence>
<evidence type="ECO:0000256" key="4">
    <source>
        <dbReference type="ARBA" id="ARBA00022695"/>
    </source>
</evidence>
<sequence length="408" mass="44271">MAELKTSDWLQTGAIQRVFDVLEQDGDRARVVGGPVRNALLGEPVEDVDIACTALPETTMERAEKAGLKAVPTGVEHGTVTLVCEGIPFEVTTLREDVETFGRHAVVRFGRDWAKDASRRDFTMNALYVDRNGELFDPLGGVNDCLTRQVRFIGDATQRIREDYLRILRYFRFFATYGHGEPDPVALAACTAERDGITDLSAERVTKELARLVEAPRAAEVLELMQSAGVLTPAAGEPVELDRVQAVISAEQALGLNGDKDLRLIALKDERSCVHLRFSGMFCKREHAAHQARRALAAHGFGQAHLKSLAYDLSAPAVGDGILLSALDVSAVEEVRAPWSFVTSWTVPELPVTGKDLVKAGVVPGPQIGTLLEAAKKSWKASDYTKTKQALLAELLAAGEAGTEPSDD</sequence>
<dbReference type="SUPFAM" id="SSF81891">
    <property type="entry name" value="Poly A polymerase C-terminal region-like"/>
    <property type="match status" value="1"/>
</dbReference>
<feature type="domain" description="Poly A polymerase head" evidence="9">
    <location>
        <begin position="29"/>
        <end position="151"/>
    </location>
</feature>
<evidence type="ECO:0000313" key="12">
    <source>
        <dbReference type="Proteomes" id="UP000185783"/>
    </source>
</evidence>
<evidence type="ECO:0000313" key="11">
    <source>
        <dbReference type="EMBL" id="OKL45536.1"/>
    </source>
</evidence>
<dbReference type="Pfam" id="PF12627">
    <property type="entry name" value="PolyA_pol_RNAbd"/>
    <property type="match status" value="1"/>
</dbReference>
<dbReference type="Pfam" id="PF01743">
    <property type="entry name" value="PolyA_pol"/>
    <property type="match status" value="1"/>
</dbReference>
<dbReference type="InterPro" id="IPR050264">
    <property type="entry name" value="Bact_CCA-adding_enz_type3_sf"/>
</dbReference>
<dbReference type="EMBL" id="LVVZ01000005">
    <property type="protein sequence ID" value="OKL45536.1"/>
    <property type="molecule type" value="Genomic_DNA"/>
</dbReference>
<comment type="caution">
    <text evidence="11">The sequence shown here is derived from an EMBL/GenBank/DDBJ whole genome shotgun (WGS) entry which is preliminary data.</text>
</comment>
<keyword evidence="3" id="KW-0819">tRNA processing</keyword>
<dbReference type="GO" id="GO:0008033">
    <property type="term" value="P:tRNA processing"/>
    <property type="evidence" value="ECO:0007669"/>
    <property type="project" value="UniProtKB-KW"/>
</dbReference>
<dbReference type="Gene3D" id="1.10.3090.10">
    <property type="entry name" value="cca-adding enzyme, domain 2"/>
    <property type="match status" value="1"/>
</dbReference>
<dbReference type="InterPro" id="IPR032828">
    <property type="entry name" value="PolyA_RNA-bd"/>
</dbReference>
<feature type="domain" description="tRNA nucleotidyltransferase/poly(A) polymerase RNA and SrmB- binding" evidence="10">
    <location>
        <begin position="183"/>
        <end position="232"/>
    </location>
</feature>
<protein>
    <recommendedName>
        <fullName evidence="13">CCA tRNA nucleotidyltransferase</fullName>
    </recommendedName>
</protein>
<keyword evidence="12" id="KW-1185">Reference proteome</keyword>
<keyword evidence="8" id="KW-0694">RNA-binding</keyword>
<dbReference type="GO" id="GO:0000049">
    <property type="term" value="F:tRNA binding"/>
    <property type="evidence" value="ECO:0007669"/>
    <property type="project" value="TreeGrafter"/>
</dbReference>
<keyword evidence="6" id="KW-0547">Nucleotide-binding</keyword>
<dbReference type="STRING" id="197461.A3843_04270"/>
<comment type="cofactor">
    <cofactor evidence="1">
        <name>Mg(2+)</name>
        <dbReference type="ChEBI" id="CHEBI:18420"/>
    </cofactor>
</comment>
<comment type="similarity">
    <text evidence="8">Belongs to the tRNA nucleotidyltransferase/poly(A) polymerase family.</text>
</comment>
<name>A0A1U7JLB0_9HYPH</name>